<evidence type="ECO:0000313" key="2">
    <source>
        <dbReference type="EMBL" id="KAK7020842.1"/>
    </source>
</evidence>
<protein>
    <submittedName>
        <fullName evidence="2">Uncharacterized protein</fullName>
    </submittedName>
</protein>
<feature type="region of interest" description="Disordered" evidence="1">
    <location>
        <begin position="94"/>
        <end position="128"/>
    </location>
</feature>
<name>A0AAW0B4T6_9AGAR</name>
<sequence length="128" mass="14448">MAAIALAAATWAVWRSIVVVERKEESLDDAAQAFMKQLASQEGYTTALLYHIHAWYLRKIQVPLPDRRYDESQATRFREVEWLGVAQTARNQETRSNIGRVAEKESLSENGRGAEGALGKKSDNITHF</sequence>
<evidence type="ECO:0000256" key="1">
    <source>
        <dbReference type="SAM" id="MobiDB-lite"/>
    </source>
</evidence>
<organism evidence="2 3">
    <name type="scientific">Favolaschia claudopus</name>
    <dbReference type="NCBI Taxonomy" id="2862362"/>
    <lineage>
        <taxon>Eukaryota</taxon>
        <taxon>Fungi</taxon>
        <taxon>Dikarya</taxon>
        <taxon>Basidiomycota</taxon>
        <taxon>Agaricomycotina</taxon>
        <taxon>Agaricomycetes</taxon>
        <taxon>Agaricomycetidae</taxon>
        <taxon>Agaricales</taxon>
        <taxon>Marasmiineae</taxon>
        <taxon>Mycenaceae</taxon>
        <taxon>Favolaschia</taxon>
    </lineage>
</organism>
<feature type="compositionally biased region" description="Basic and acidic residues" evidence="1">
    <location>
        <begin position="118"/>
        <end position="128"/>
    </location>
</feature>
<dbReference type="Proteomes" id="UP001362999">
    <property type="component" value="Unassembled WGS sequence"/>
</dbReference>
<dbReference type="AlphaFoldDB" id="A0AAW0B4T6"/>
<dbReference type="EMBL" id="JAWWNJ010000040">
    <property type="protein sequence ID" value="KAK7020842.1"/>
    <property type="molecule type" value="Genomic_DNA"/>
</dbReference>
<gene>
    <name evidence="2" type="ORF">R3P38DRAFT_2781472</name>
</gene>
<comment type="caution">
    <text evidence="2">The sequence shown here is derived from an EMBL/GenBank/DDBJ whole genome shotgun (WGS) entry which is preliminary data.</text>
</comment>
<proteinExistence type="predicted"/>
<keyword evidence="3" id="KW-1185">Reference proteome</keyword>
<accession>A0AAW0B4T6</accession>
<evidence type="ECO:0000313" key="3">
    <source>
        <dbReference type="Proteomes" id="UP001362999"/>
    </source>
</evidence>
<reference evidence="2 3" key="1">
    <citation type="journal article" date="2024" name="J Genomics">
        <title>Draft genome sequencing and assembly of Favolaschia claudopus CIRM-BRFM 2984 isolated from oak limbs.</title>
        <authorList>
            <person name="Navarro D."/>
            <person name="Drula E."/>
            <person name="Chaduli D."/>
            <person name="Cazenave R."/>
            <person name="Ahrendt S."/>
            <person name="Wang J."/>
            <person name="Lipzen A."/>
            <person name="Daum C."/>
            <person name="Barry K."/>
            <person name="Grigoriev I.V."/>
            <person name="Favel A."/>
            <person name="Rosso M.N."/>
            <person name="Martin F."/>
        </authorList>
    </citation>
    <scope>NUCLEOTIDE SEQUENCE [LARGE SCALE GENOMIC DNA]</scope>
    <source>
        <strain evidence="2 3">CIRM-BRFM 2984</strain>
    </source>
</reference>